<sequence>MANKTIIVMSDSHSDREIINDIKTKYQGEVDAIFHNGDSELPSSDTIWEGIKVVRGNCDYDNGYPERLITYLGDVVVAQTHGHLYNINFTWDRLDLFAQEADADICLYGHLHRPAAWRNGKTIFINPGSVLQPRGDVKEKLYAKVDITDDKIKVNYYTRNHDLFPALSKEFDR</sequence>
<dbReference type="Gene3D" id="3.60.21.10">
    <property type="match status" value="1"/>
</dbReference>
<comment type="caution">
    <text evidence="4">The sequence shown here is derived from an EMBL/GenBank/DDBJ whole genome shotgun (WGS) entry which is preliminary data.</text>
</comment>
<comment type="similarity">
    <text evidence="1 2">Belongs to the metallophosphoesterase superfamily. YfcE family.</text>
</comment>
<dbReference type="PANTHER" id="PTHR11124">
    <property type="entry name" value="VACUOLAR SORTING PROTEIN VPS29"/>
    <property type="match status" value="1"/>
</dbReference>
<reference evidence="4 5" key="2">
    <citation type="submission" date="2014-05" db="EMBL/GenBank/DDBJ databases">
        <title>Genome sequence of Streptococcus gallolyticus.</title>
        <authorList>
            <person name="Del Campo R."/>
        </authorList>
    </citation>
    <scope>NUCLEOTIDE SEQUENCE [LARGE SCALE GENOMIC DNA]</scope>
    <source>
        <strain evidence="4 5">LMG17956</strain>
    </source>
</reference>
<dbReference type="InterPro" id="IPR024654">
    <property type="entry name" value="Calcineurin-like_PHP_lpxH"/>
</dbReference>
<name>A0A060RHG0_9STRE</name>
<proteinExistence type="inferred from homology"/>
<reference evidence="4 5" key="1">
    <citation type="submission" date="2014-02" db="EMBL/GenBank/DDBJ databases">
        <authorList>
            <person name="Manrique M."/>
        </authorList>
    </citation>
    <scope>NUCLEOTIDE SEQUENCE [LARGE SCALE GENOMIC DNA]</scope>
    <source>
        <strain evidence="4 5">LMG17956</strain>
    </source>
</reference>
<feature type="domain" description="Calcineurin-like phosphoesterase" evidence="3">
    <location>
        <begin position="6"/>
        <end position="149"/>
    </location>
</feature>
<dbReference type="GO" id="GO:0016787">
    <property type="term" value="F:hydrolase activity"/>
    <property type="evidence" value="ECO:0007669"/>
    <property type="project" value="UniProtKB-UniRule"/>
</dbReference>
<evidence type="ECO:0000256" key="2">
    <source>
        <dbReference type="RuleBase" id="RU362039"/>
    </source>
</evidence>
<accession>A0A060RHG0</accession>
<evidence type="ECO:0000313" key="5">
    <source>
        <dbReference type="Proteomes" id="UP000027584"/>
    </source>
</evidence>
<dbReference type="InterPro" id="IPR041802">
    <property type="entry name" value="MPP_YfcE"/>
</dbReference>
<dbReference type="NCBIfam" id="TIGR00040">
    <property type="entry name" value="yfcE"/>
    <property type="match status" value="1"/>
</dbReference>
<dbReference type="SUPFAM" id="SSF56300">
    <property type="entry name" value="Metallo-dependent phosphatases"/>
    <property type="match status" value="1"/>
</dbReference>
<dbReference type="EC" id="3.1.4.-" evidence="2"/>
<evidence type="ECO:0000259" key="3">
    <source>
        <dbReference type="Pfam" id="PF12850"/>
    </source>
</evidence>
<evidence type="ECO:0000256" key="1">
    <source>
        <dbReference type="ARBA" id="ARBA00008950"/>
    </source>
</evidence>
<protein>
    <recommendedName>
        <fullName evidence="2">Phosphoesterase</fullName>
        <ecNumber evidence="2">3.1.4.-</ecNumber>
    </recommendedName>
</protein>
<dbReference type="InterPro" id="IPR000979">
    <property type="entry name" value="Phosphodiesterase_MJ0936/Vps29"/>
</dbReference>
<dbReference type="EMBL" id="CCBC010000146">
    <property type="protein sequence ID" value="CDO17977.1"/>
    <property type="molecule type" value="Genomic_DNA"/>
</dbReference>
<dbReference type="InterPro" id="IPR029052">
    <property type="entry name" value="Metallo-depent_PP-like"/>
</dbReference>
<keyword evidence="2" id="KW-0479">Metal-binding</keyword>
<dbReference type="Proteomes" id="UP000027584">
    <property type="component" value="Unassembled WGS sequence"/>
</dbReference>
<organism evidence="4 5">
    <name type="scientific">Streptococcus gallolyticus</name>
    <dbReference type="NCBI Taxonomy" id="315405"/>
    <lineage>
        <taxon>Bacteria</taxon>
        <taxon>Bacillati</taxon>
        <taxon>Bacillota</taxon>
        <taxon>Bacilli</taxon>
        <taxon>Lactobacillales</taxon>
        <taxon>Streptococcaceae</taxon>
        <taxon>Streptococcus</taxon>
    </lineage>
</organism>
<gene>
    <name evidence="4" type="ORF">BN963_SGAL_01172</name>
</gene>
<dbReference type="Pfam" id="PF12850">
    <property type="entry name" value="Metallophos_2"/>
    <property type="match status" value="1"/>
</dbReference>
<comment type="cofactor">
    <cofactor evidence="2">
        <name>a divalent metal cation</name>
        <dbReference type="ChEBI" id="CHEBI:60240"/>
    </cofactor>
</comment>
<dbReference type="AlphaFoldDB" id="A0A060RHG0"/>
<evidence type="ECO:0000313" key="4">
    <source>
        <dbReference type="EMBL" id="CDO17977.1"/>
    </source>
</evidence>
<dbReference type="GO" id="GO:0046872">
    <property type="term" value="F:metal ion binding"/>
    <property type="evidence" value="ECO:0007669"/>
    <property type="project" value="UniProtKB-KW"/>
</dbReference>
<keyword evidence="4" id="KW-0378">Hydrolase</keyword>
<dbReference type="CDD" id="cd00841">
    <property type="entry name" value="MPP_YfcE"/>
    <property type="match status" value="1"/>
</dbReference>